<reference evidence="2 3" key="1">
    <citation type="journal article" date="2014" name="BMC Genomics">
        <title>Genome and secretome analysis of the hemibiotrophic fungal pathogen, Moniliophthora roreri, which causes frosty pod rot disease of cacao: mechanisms of the biotrophic and necrotrophic phases.</title>
        <authorList>
            <person name="Meinhardt L.W."/>
            <person name="Costa G.G.L."/>
            <person name="Thomazella D.P.T."/>
            <person name="Teixeira P.J.P.L."/>
            <person name="Carazzolle M.F."/>
            <person name="Schuster S.C."/>
            <person name="Carlson J.E."/>
            <person name="Guiltinan M.J."/>
            <person name="Mieczkowski P."/>
            <person name="Farmer A."/>
            <person name="Ramaraj T."/>
            <person name="Crozier J."/>
            <person name="Davis R.E."/>
            <person name="Shao J."/>
            <person name="Melnick R.L."/>
            <person name="Pereira G.A.G."/>
            <person name="Bailey B.A."/>
        </authorList>
    </citation>
    <scope>NUCLEOTIDE SEQUENCE [LARGE SCALE GENOMIC DNA]</scope>
    <source>
        <strain evidence="2 3">MCA 2997</strain>
    </source>
</reference>
<accession>V2XW90</accession>
<organism evidence="2 3">
    <name type="scientific">Moniliophthora roreri (strain MCA 2997)</name>
    <name type="common">Cocoa frosty pod rot fungus</name>
    <name type="synonym">Crinipellis roreri</name>
    <dbReference type="NCBI Taxonomy" id="1381753"/>
    <lineage>
        <taxon>Eukaryota</taxon>
        <taxon>Fungi</taxon>
        <taxon>Dikarya</taxon>
        <taxon>Basidiomycota</taxon>
        <taxon>Agaricomycotina</taxon>
        <taxon>Agaricomycetes</taxon>
        <taxon>Agaricomycetidae</taxon>
        <taxon>Agaricales</taxon>
        <taxon>Marasmiineae</taxon>
        <taxon>Marasmiaceae</taxon>
        <taxon>Moniliophthora</taxon>
    </lineage>
</organism>
<protein>
    <recommendedName>
        <fullName evidence="1">F-box domain-containing protein</fullName>
    </recommendedName>
</protein>
<dbReference type="EMBL" id="AWSO01000013">
    <property type="protein sequence ID" value="ESK98042.1"/>
    <property type="molecule type" value="Genomic_DNA"/>
</dbReference>
<dbReference type="STRING" id="1381753.V2XW90"/>
<proteinExistence type="predicted"/>
<name>V2XW90_MONRO</name>
<dbReference type="SMART" id="SM00256">
    <property type="entry name" value="FBOX"/>
    <property type="match status" value="1"/>
</dbReference>
<dbReference type="KEGG" id="mrr:Moror_478"/>
<dbReference type="InterPro" id="IPR001810">
    <property type="entry name" value="F-box_dom"/>
</dbReference>
<keyword evidence="3" id="KW-1185">Reference proteome</keyword>
<evidence type="ECO:0000259" key="1">
    <source>
        <dbReference type="PROSITE" id="PS50181"/>
    </source>
</evidence>
<comment type="caution">
    <text evidence="2">The sequence shown here is derived from an EMBL/GenBank/DDBJ whole genome shotgun (WGS) entry which is preliminary data.</text>
</comment>
<dbReference type="Gene3D" id="1.20.1280.50">
    <property type="match status" value="1"/>
</dbReference>
<dbReference type="InterPro" id="IPR036047">
    <property type="entry name" value="F-box-like_dom_sf"/>
</dbReference>
<dbReference type="PROSITE" id="PS50181">
    <property type="entry name" value="FBOX"/>
    <property type="match status" value="1"/>
</dbReference>
<gene>
    <name evidence="2" type="ORF">Moror_478</name>
</gene>
<dbReference type="CDD" id="cd09917">
    <property type="entry name" value="F-box_SF"/>
    <property type="match status" value="1"/>
</dbReference>
<sequence>MSPSSILDLPIELCLRVLEHLDGPSLARSRLTCKYIRSLVDDSSNLQYKIELSITQKEDGIYSPLTVAEKLRALRNHQRAWDRLEWKQDKCVPMAGGSLWELFGNVLAQQDDSGSILFRQLPSRYRGIEEKEWRIQPDIPRVRDFGMDPSQDLLVLIEAPRWWGNNADRCHRFYLRTMSKCTKHPLARDGFIVHKQMVPDRLSYSIQVSGDNVGVLFNSLESGENELVIWDWKTGFRKLYLTGDEMRSFCFLSERHVVLTIRALSSEEELVISLLVVDFESESSEQQAFDSPQRSFSLHLPNLGPTITPVYLNIKTDPTPMWTPNPELQVPFHNAHSNRLYVVSLAVQADEAVKFVVLFVPWTTIMSHMGVLGAKDENMLEWHTWGPKGKLIFKNSDVFETSMNRNLQELVSYLFIQSRLILLFGNATVTGRGMQSPDQ</sequence>
<feature type="domain" description="F-box" evidence="1">
    <location>
        <begin position="3"/>
        <end position="51"/>
    </location>
</feature>
<dbReference type="SUPFAM" id="SSF81383">
    <property type="entry name" value="F-box domain"/>
    <property type="match status" value="1"/>
</dbReference>
<dbReference type="Pfam" id="PF00646">
    <property type="entry name" value="F-box"/>
    <property type="match status" value="1"/>
</dbReference>
<dbReference type="OrthoDB" id="3174109at2759"/>
<evidence type="ECO:0000313" key="3">
    <source>
        <dbReference type="Proteomes" id="UP000017559"/>
    </source>
</evidence>
<dbReference type="AlphaFoldDB" id="V2XW90"/>
<evidence type="ECO:0000313" key="2">
    <source>
        <dbReference type="EMBL" id="ESK98042.1"/>
    </source>
</evidence>
<dbReference type="HOGENOM" id="CLU_007279_3_2_1"/>
<dbReference type="Proteomes" id="UP000017559">
    <property type="component" value="Unassembled WGS sequence"/>
</dbReference>